<dbReference type="EMBL" id="JAVQLW010000001">
    <property type="protein sequence ID" value="MDS9468108.1"/>
    <property type="molecule type" value="Genomic_DNA"/>
</dbReference>
<dbReference type="RefSeq" id="WP_311160277.1">
    <property type="nucleotide sequence ID" value="NZ_JAVQLW010000001.1"/>
</dbReference>
<evidence type="ECO:0000313" key="2">
    <source>
        <dbReference type="Proteomes" id="UP001269144"/>
    </source>
</evidence>
<organism evidence="1 2">
    <name type="scientific">Paracoccus aurantius</name>
    <dbReference type="NCBI Taxonomy" id="3073814"/>
    <lineage>
        <taxon>Bacteria</taxon>
        <taxon>Pseudomonadati</taxon>
        <taxon>Pseudomonadota</taxon>
        <taxon>Alphaproteobacteria</taxon>
        <taxon>Rhodobacterales</taxon>
        <taxon>Paracoccaceae</taxon>
        <taxon>Paracoccus</taxon>
    </lineage>
</organism>
<evidence type="ECO:0000313" key="1">
    <source>
        <dbReference type="EMBL" id="MDS9468108.1"/>
    </source>
</evidence>
<comment type="caution">
    <text evidence="1">The sequence shown here is derived from an EMBL/GenBank/DDBJ whole genome shotgun (WGS) entry which is preliminary data.</text>
</comment>
<sequence>MADHDARGCRGFSAGGVTAPVPSVTSLEIMPVYGQSENRPLQETSAADIETAAREQVYYTYGLRDRQGSLLGPLGAGLGEIDQSVTATGFMSATGQGRVSPAFTFQFARAARWRDEGRTAQGTIIGDNGFGGRQINEWIASDPSPLGRNQTYWMRESARLANEFGIALSCPYVFLFQGTSAKDQVGSSYRADFETAHTETLNEAQSLFGASPRLVVVVNGADVNSIGDLYETPGAQYRLAMEHDGIVATWQRVFLINDLNIHPTGRTQVLIGETCDWAVSEVEAGNVWNITYSVAKSGAHVTVRFSLRPGETLMSRPDLYDAFGGSATCLDFGFEAEGGIQSALPDWEGDSVTLVLRSASAGWLRFAHQLQDCYAMADAQGRTMSAHRSTLFGSHTRESRFVPGERLWRPLPGFRGKFSGDLFIPE</sequence>
<evidence type="ECO:0008006" key="3">
    <source>
        <dbReference type="Google" id="ProtNLM"/>
    </source>
</evidence>
<protein>
    <recommendedName>
        <fullName evidence="3">Sialate O-acetylesterase domain-containing protein</fullName>
    </recommendedName>
</protein>
<keyword evidence="2" id="KW-1185">Reference proteome</keyword>
<proteinExistence type="predicted"/>
<accession>A0ABU2HSU1</accession>
<reference evidence="2" key="1">
    <citation type="submission" date="2023-07" db="EMBL/GenBank/DDBJ databases">
        <title>Paracoccus sp. MBLB3053 whole genome sequence.</title>
        <authorList>
            <person name="Hwang C.Y."/>
            <person name="Cho E.-S."/>
            <person name="Seo M.-J."/>
        </authorList>
    </citation>
    <scope>NUCLEOTIDE SEQUENCE [LARGE SCALE GENOMIC DNA]</scope>
    <source>
        <strain evidence="2">MBLB3053</strain>
    </source>
</reference>
<gene>
    <name evidence="1" type="ORF">RGQ15_11075</name>
</gene>
<dbReference type="Proteomes" id="UP001269144">
    <property type="component" value="Unassembled WGS sequence"/>
</dbReference>
<name>A0ABU2HSU1_9RHOB</name>